<evidence type="ECO:0000313" key="12">
    <source>
        <dbReference type="EMBL" id="MBE6092183.1"/>
    </source>
</evidence>
<dbReference type="CDD" id="cd06579">
    <property type="entry name" value="TM_PBP1_transp_AraH_like"/>
    <property type="match status" value="1"/>
</dbReference>
<dbReference type="GO" id="GO:0005886">
    <property type="term" value="C:plasma membrane"/>
    <property type="evidence" value="ECO:0007669"/>
    <property type="project" value="UniProtKB-SubCell"/>
</dbReference>
<dbReference type="Proteomes" id="UP000761380">
    <property type="component" value="Unassembled WGS sequence"/>
</dbReference>
<feature type="transmembrane region" description="Helical" evidence="11">
    <location>
        <begin position="12"/>
        <end position="30"/>
    </location>
</feature>
<reference evidence="12" key="1">
    <citation type="submission" date="2019-04" db="EMBL/GenBank/DDBJ databases">
        <title>Evolution of Biomass-Degrading Anaerobic Consortia Revealed by Metagenomics.</title>
        <authorList>
            <person name="Peng X."/>
        </authorList>
    </citation>
    <scope>NUCLEOTIDE SEQUENCE</scope>
    <source>
        <strain evidence="12">SIG240</strain>
    </source>
</reference>
<dbReference type="AlphaFoldDB" id="A0A927ZS82"/>
<feature type="transmembrane region" description="Helical" evidence="11">
    <location>
        <begin position="172"/>
        <end position="191"/>
    </location>
</feature>
<evidence type="ECO:0000313" key="13">
    <source>
        <dbReference type="Proteomes" id="UP000761380"/>
    </source>
</evidence>
<name>A0A927ZS82_SELRU</name>
<evidence type="ECO:0000256" key="5">
    <source>
        <dbReference type="ARBA" id="ARBA00022597"/>
    </source>
</evidence>
<keyword evidence="3" id="KW-1003">Cell membrane</keyword>
<gene>
    <name evidence="12" type="ORF">E7201_03235</name>
</gene>
<evidence type="ECO:0000256" key="9">
    <source>
        <dbReference type="ARBA" id="ARBA00035611"/>
    </source>
</evidence>
<feature type="transmembrane region" description="Helical" evidence="11">
    <location>
        <begin position="229"/>
        <end position="250"/>
    </location>
</feature>
<evidence type="ECO:0000256" key="10">
    <source>
        <dbReference type="ARBA" id="ARBA00035686"/>
    </source>
</evidence>
<feature type="transmembrane region" description="Helical" evidence="11">
    <location>
        <begin position="203"/>
        <end position="223"/>
    </location>
</feature>
<dbReference type="EMBL" id="SVBY01000014">
    <property type="protein sequence ID" value="MBE6092183.1"/>
    <property type="molecule type" value="Genomic_DNA"/>
</dbReference>
<evidence type="ECO:0000256" key="8">
    <source>
        <dbReference type="ARBA" id="ARBA00023136"/>
    </source>
</evidence>
<evidence type="ECO:0000256" key="6">
    <source>
        <dbReference type="ARBA" id="ARBA00022692"/>
    </source>
</evidence>
<dbReference type="InterPro" id="IPR001851">
    <property type="entry name" value="ABC_transp_permease"/>
</dbReference>
<feature type="transmembrane region" description="Helical" evidence="11">
    <location>
        <begin position="42"/>
        <end position="59"/>
    </location>
</feature>
<feature type="transmembrane region" description="Helical" evidence="11">
    <location>
        <begin position="117"/>
        <end position="138"/>
    </location>
</feature>
<comment type="subcellular location">
    <subcellularLocation>
        <location evidence="1">Cell membrane</location>
        <topology evidence="1">Multi-pass membrane protein</topology>
    </subcellularLocation>
</comment>
<feature type="transmembrane region" description="Helical" evidence="11">
    <location>
        <begin position="90"/>
        <end position="110"/>
    </location>
</feature>
<evidence type="ECO:0000256" key="3">
    <source>
        <dbReference type="ARBA" id="ARBA00022475"/>
    </source>
</evidence>
<evidence type="ECO:0000256" key="2">
    <source>
        <dbReference type="ARBA" id="ARBA00022448"/>
    </source>
</evidence>
<evidence type="ECO:0000256" key="4">
    <source>
        <dbReference type="ARBA" id="ARBA00022519"/>
    </source>
</evidence>
<dbReference type="NCBIfam" id="NF040906">
    <property type="entry name" value="GguB"/>
    <property type="match status" value="1"/>
</dbReference>
<proteinExistence type="predicted"/>
<feature type="transmembrane region" description="Helical" evidence="11">
    <location>
        <begin position="66"/>
        <end position="84"/>
    </location>
</feature>
<keyword evidence="8 11" id="KW-0472">Membrane</keyword>
<dbReference type="Pfam" id="PF02653">
    <property type="entry name" value="BPD_transp_2"/>
    <property type="match status" value="1"/>
</dbReference>
<organism evidence="12 13">
    <name type="scientific">Selenomonas ruminantium</name>
    <dbReference type="NCBI Taxonomy" id="971"/>
    <lineage>
        <taxon>Bacteria</taxon>
        <taxon>Bacillati</taxon>
        <taxon>Bacillota</taxon>
        <taxon>Negativicutes</taxon>
        <taxon>Selenomonadales</taxon>
        <taxon>Selenomonadaceae</taxon>
        <taxon>Selenomonas</taxon>
    </lineage>
</organism>
<dbReference type="PANTHER" id="PTHR32196:SF32">
    <property type="entry name" value="XYLOSE TRANSPORT SYSTEM PERMEASE PROTEIN XYLH"/>
    <property type="match status" value="1"/>
</dbReference>
<keyword evidence="2" id="KW-0813">Transport</keyword>
<keyword evidence="5" id="KW-0762">Sugar transport</keyword>
<evidence type="ECO:0000256" key="1">
    <source>
        <dbReference type="ARBA" id="ARBA00004651"/>
    </source>
</evidence>
<accession>A0A927ZS82</accession>
<keyword evidence="4" id="KW-0997">Cell inner membrane</keyword>
<protein>
    <recommendedName>
        <fullName evidence="10">Xylose transport system permease protein XylH</fullName>
    </recommendedName>
</protein>
<comment type="function">
    <text evidence="9">Part of the binding-protein-dependent transport system for D-xylose. Probably responsible for the translocation of the substrate across the membrane.</text>
</comment>
<dbReference type="PANTHER" id="PTHR32196">
    <property type="entry name" value="ABC TRANSPORTER PERMEASE PROTEIN YPHD-RELATED-RELATED"/>
    <property type="match status" value="1"/>
</dbReference>
<keyword evidence="6 11" id="KW-0812">Transmembrane</keyword>
<feature type="transmembrane region" description="Helical" evidence="11">
    <location>
        <begin position="282"/>
        <end position="301"/>
    </location>
</feature>
<evidence type="ECO:0000256" key="11">
    <source>
        <dbReference type="SAM" id="Phobius"/>
    </source>
</evidence>
<comment type="caution">
    <text evidence="12">The sequence shown here is derived from an EMBL/GenBank/DDBJ whole genome shotgun (WGS) entry which is preliminary data.</text>
</comment>
<evidence type="ECO:0000256" key="7">
    <source>
        <dbReference type="ARBA" id="ARBA00022989"/>
    </source>
</evidence>
<dbReference type="GO" id="GO:0022857">
    <property type="term" value="F:transmembrane transporter activity"/>
    <property type="evidence" value="ECO:0007669"/>
    <property type="project" value="InterPro"/>
</dbReference>
<keyword evidence="7 11" id="KW-1133">Transmembrane helix</keyword>
<sequence length="387" mass="41039">MREHLKSLKEYGMIIALVVIYAIFAFMSDFKNVSPMNVNNLIMQNSYVIVLALGMLLCCLTGNVDLSVGSVVAFSGAIAAIMVVDYQMAIPLAILAAIAIGLLVGFWQGFFISKLGVAPFIVTLANMLVFRGLALVVLNGQTKGPLPQEFTQIGAGYMPQFFTTIGGTKFELLALTAGLLLSALIVFMEIRSRRNKAKNGFEVPSVAASVFKVGVSVIIVNFFTVKLSMYMGLPLVLMIVAILVAFYAFLTNRTVPGRQIYAVGGNRKAAALSGIKVNNVMFWIYVNMGILAGLAGVILTARNASATPKAGDMFEMDAIAACYIGGTAVPGGEGTVTGAVVGALIMGVLNNGMSLLGWSVDVQRVVKGLVLLAAVAIDLHFKSKKNS</sequence>